<dbReference type="InterPro" id="IPR022698">
    <property type="entry name" value="OrsD"/>
</dbReference>
<dbReference type="OrthoDB" id="4845846at2759"/>
<keyword evidence="4" id="KW-1185">Reference proteome</keyword>
<reference evidence="3 4" key="1">
    <citation type="submission" date="2019-12" db="EMBL/GenBank/DDBJ databases">
        <title>A genome sequence resource for the geographically widespread anthracnose pathogen Colletotrichum asianum.</title>
        <authorList>
            <person name="Meng Y."/>
        </authorList>
    </citation>
    <scope>NUCLEOTIDE SEQUENCE [LARGE SCALE GENOMIC DNA]</scope>
    <source>
        <strain evidence="3 4">ICMP 18580</strain>
    </source>
</reference>
<feature type="compositionally biased region" description="Basic and acidic residues" evidence="1">
    <location>
        <begin position="405"/>
        <end position="414"/>
    </location>
</feature>
<name>A0A8H3ZKB1_9PEZI</name>
<dbReference type="Proteomes" id="UP000434172">
    <property type="component" value="Unassembled WGS sequence"/>
</dbReference>
<dbReference type="SMART" id="SM00355">
    <property type="entry name" value="ZnF_C2H2"/>
    <property type="match status" value="2"/>
</dbReference>
<proteinExistence type="predicted"/>
<evidence type="ECO:0000313" key="3">
    <source>
        <dbReference type="EMBL" id="KAF0314875.1"/>
    </source>
</evidence>
<sequence>MAFPSPPPSSPQPGPMVPHSLTDKQRRRLEALQLHFNEPEPVLICRPCGYALKPFGERVSRHLAEKHEVPKPQRRGLSALVKSLQLGDPNDVALRPDGLPPHEALTVTRGHACRRCSYRTASDDLICRHIAKSHGIKGLRKTDGWQRDHIHSGVLLQSWSQNGARGFWIAQPTAAGSTPPRETGSHDTDDVPAAQHALLAAAHDAERAHLAGGLRATASATGPVDIAFQTGWMRRTGWDLMFDGARRDFLVKMSELPDAGRHVEDDMPHASPPEDEAQLRHIMSAVDGVFNRCEDTIRSMDVSMRCWLRSTEPHRPYKAPFELVGRQATTYKYRSLMKRLLCFCIRLWRLPLGTRLSQCRRSLTIAQSRALEAFWSDELWNTSRLDDATAAARPTRSSAISPHGEATDADERRMLRTTTRTRARGIPSHRSLSFPAGGDLSDNDSNSSATETDDDEGDFKDLLISFYYFSHPLPGRFTQQVSTASSPAGGYFSSALEDLTLRLLYFLMTEEFEDGQSKSTLLVYFGGVLGLTSDGSGFRRPGNYTASLSAFVYCARLVVVEVLLPRTSHDYVSYPARPRSGQLDILNRVRRETMCLGSQAPIGEFLSLRAYGRVLATADRPSFRFDWSDDGQTISWDDGRLSLQQFRSLAHNMIQHVAAAVDRLMYSWHPVFDLSKTKDRMVNTHQGYSFVSEPANSLQEAYLDLSQRACLSNINSLLSKDGWVVRQVQRYINDSEVLLSKLFALVHVTRGQAARGSKLTSVQYQNGISTPRSVYIYSGALVLITKHHKTQHTTNNEFQVARFLPTAVGRLLYLYLIYIQPFTSMLTRRCLCAPDTPGTSILFASHLCPDTPWSTGKLSKELMRSTTQFTGQPMNTQIYRQVSIAITERHVKQIHTLFGQYDDRSRDAPVESVFAWQSGHRPFQRAITYGLDGAYPDSLQPALLDRFRWVAMKSHAPEHSRPERNSIYAHITGIHGIIRTQDQLSNIQYPAPTTEPIPHIAPPVTNGIRCNACSFICQRIQTIQAHCRKEHGWVNARKRGGDVRGQASEVRSVPWTVGVQCQRFCASRRGKRWFEVAQGQIADESLQGAPSRSPAQQALDRVRDLRKVQAERVKTSHNELIRVANERLEPSPWLARVGWAVHLKGLSASALFNTTAPTNEDEVVLQAMWATVDRVLDQARATSAPNTVGLAVLFEAQRTEAHVKPRRPFDNRMEDDTWARYKGVWLSLLCIWFRTQEMDDDKRPPYKLTPSQGEAWDLFEQMAEAASTGTGHETQEKLERAALDMLISMLDHQLKGGDYSSALLSALAVMGIAENGGWVQI</sequence>
<feature type="compositionally biased region" description="Low complexity" evidence="1">
    <location>
        <begin position="390"/>
        <end position="399"/>
    </location>
</feature>
<dbReference type="EMBL" id="WOWK01000284">
    <property type="protein sequence ID" value="KAF0314875.1"/>
    <property type="molecule type" value="Genomic_DNA"/>
</dbReference>
<evidence type="ECO:0000256" key="1">
    <source>
        <dbReference type="SAM" id="MobiDB-lite"/>
    </source>
</evidence>
<feature type="non-terminal residue" evidence="3">
    <location>
        <position position="1321"/>
    </location>
</feature>
<accession>A0A8H3ZKB1</accession>
<evidence type="ECO:0000259" key="2">
    <source>
        <dbReference type="SMART" id="SM00355"/>
    </source>
</evidence>
<organism evidence="3 4">
    <name type="scientific">Colletotrichum asianum</name>
    <dbReference type="NCBI Taxonomy" id="702518"/>
    <lineage>
        <taxon>Eukaryota</taxon>
        <taxon>Fungi</taxon>
        <taxon>Dikarya</taxon>
        <taxon>Ascomycota</taxon>
        <taxon>Pezizomycotina</taxon>
        <taxon>Sordariomycetes</taxon>
        <taxon>Hypocreomycetidae</taxon>
        <taxon>Glomerellales</taxon>
        <taxon>Glomerellaceae</taxon>
        <taxon>Colletotrichum</taxon>
        <taxon>Colletotrichum gloeosporioides species complex</taxon>
    </lineage>
</organism>
<protein>
    <recommendedName>
        <fullName evidence="2">C2H2-type domain-containing protein</fullName>
    </recommendedName>
</protein>
<evidence type="ECO:0000313" key="4">
    <source>
        <dbReference type="Proteomes" id="UP000434172"/>
    </source>
</evidence>
<feature type="domain" description="C2H2-type" evidence="2">
    <location>
        <begin position="1008"/>
        <end position="1031"/>
    </location>
</feature>
<comment type="caution">
    <text evidence="3">The sequence shown here is derived from an EMBL/GenBank/DDBJ whole genome shotgun (WGS) entry which is preliminary data.</text>
</comment>
<dbReference type="InterPro" id="IPR013087">
    <property type="entry name" value="Znf_C2H2_type"/>
</dbReference>
<gene>
    <name evidence="3" type="ORF">GQ607_017893</name>
</gene>
<feature type="region of interest" description="Disordered" evidence="1">
    <location>
        <begin position="1"/>
        <end position="20"/>
    </location>
</feature>
<feature type="domain" description="C2H2-type" evidence="2">
    <location>
        <begin position="111"/>
        <end position="134"/>
    </location>
</feature>
<feature type="region of interest" description="Disordered" evidence="1">
    <location>
        <begin position="390"/>
        <end position="456"/>
    </location>
</feature>
<feature type="compositionally biased region" description="Pro residues" evidence="1">
    <location>
        <begin position="1"/>
        <end position="16"/>
    </location>
</feature>
<dbReference type="Pfam" id="PF12013">
    <property type="entry name" value="OrsD"/>
    <property type="match status" value="2"/>
</dbReference>